<dbReference type="InterPro" id="IPR027850">
    <property type="entry name" value="DUF4504"/>
</dbReference>
<dbReference type="Proteomes" id="UP000762676">
    <property type="component" value="Unassembled WGS sequence"/>
</dbReference>
<accession>A0AAV4EJF3</accession>
<dbReference type="PANTHER" id="PTHR31366:SF2">
    <property type="entry name" value="UPF0739 PROTEIN C1ORF74"/>
    <property type="match status" value="1"/>
</dbReference>
<reference evidence="2 3" key="1">
    <citation type="journal article" date="2021" name="Elife">
        <title>Chloroplast acquisition without the gene transfer in kleptoplastic sea slugs, Plakobranchus ocellatus.</title>
        <authorList>
            <person name="Maeda T."/>
            <person name="Takahashi S."/>
            <person name="Yoshida T."/>
            <person name="Shimamura S."/>
            <person name="Takaki Y."/>
            <person name="Nagai Y."/>
            <person name="Toyoda A."/>
            <person name="Suzuki Y."/>
            <person name="Arimoto A."/>
            <person name="Ishii H."/>
            <person name="Satoh N."/>
            <person name="Nishiyama T."/>
            <person name="Hasebe M."/>
            <person name="Maruyama T."/>
            <person name="Minagawa J."/>
            <person name="Obokata J."/>
            <person name="Shigenobu S."/>
        </authorList>
    </citation>
    <scope>NUCLEOTIDE SEQUENCE [LARGE SCALE GENOMIC DNA]</scope>
</reference>
<protein>
    <submittedName>
        <fullName evidence="2">UPF0739 protein C1orf74 homolog</fullName>
    </submittedName>
</protein>
<gene>
    <name evidence="2" type="ORF">ElyMa_000090400</name>
</gene>
<evidence type="ECO:0000313" key="3">
    <source>
        <dbReference type="Proteomes" id="UP000762676"/>
    </source>
</evidence>
<dbReference type="Pfam" id="PF14953">
    <property type="entry name" value="DUF4504"/>
    <property type="match status" value="1"/>
</dbReference>
<name>A0AAV4EJF3_9GAST</name>
<comment type="caution">
    <text evidence="2">The sequence shown here is derived from an EMBL/GenBank/DDBJ whole genome shotgun (WGS) entry which is preliminary data.</text>
</comment>
<proteinExistence type="inferred from homology"/>
<organism evidence="2 3">
    <name type="scientific">Elysia marginata</name>
    <dbReference type="NCBI Taxonomy" id="1093978"/>
    <lineage>
        <taxon>Eukaryota</taxon>
        <taxon>Metazoa</taxon>
        <taxon>Spiralia</taxon>
        <taxon>Lophotrochozoa</taxon>
        <taxon>Mollusca</taxon>
        <taxon>Gastropoda</taxon>
        <taxon>Heterobranchia</taxon>
        <taxon>Euthyneura</taxon>
        <taxon>Panpulmonata</taxon>
        <taxon>Sacoglossa</taxon>
        <taxon>Placobranchoidea</taxon>
        <taxon>Plakobranchidae</taxon>
        <taxon>Elysia</taxon>
    </lineage>
</organism>
<sequence length="284" mass="32190">MMCDTAVKWKRITLSTFGKASKAAWHRAMLDIQCVDKELKPACLFDLWSVCPDVMFSYLKSLHKEGLVSNQLNVLLVGMDVIVYKSLSKSWPKNPMFPNPYFVDITVTLAKPVLMPGTENIIETKTVFDNLCHETRSPDPKHPQEIKISDSLNVPTLFGLLLGYPCVYWYDTTKGEENNLAGFALRLFQVKGYFDSSQLSRERDSMYTDNNIQNDKLTSGSIVTKDDRNCAIIYSFTVPELLAVAVRDKVWAWYQAWESSVSWSHLFSKVAMSEQSLAPSAVCL</sequence>
<dbReference type="PANTHER" id="PTHR31366">
    <property type="entry name" value="UPF0739 PROTEIN C1ORF74"/>
    <property type="match status" value="1"/>
</dbReference>
<comment type="similarity">
    <text evidence="1">Belongs to the UPF0739 family.</text>
</comment>
<evidence type="ECO:0000256" key="1">
    <source>
        <dbReference type="ARBA" id="ARBA00007065"/>
    </source>
</evidence>
<keyword evidence="3" id="KW-1185">Reference proteome</keyword>
<dbReference type="AlphaFoldDB" id="A0AAV4EJF3"/>
<dbReference type="EMBL" id="BMAT01000161">
    <property type="protein sequence ID" value="GFR60886.1"/>
    <property type="molecule type" value="Genomic_DNA"/>
</dbReference>
<evidence type="ECO:0000313" key="2">
    <source>
        <dbReference type="EMBL" id="GFR60886.1"/>
    </source>
</evidence>